<gene>
    <name evidence="1" type="ORF">LVIROSA_LOCUS12783</name>
</gene>
<dbReference type="EMBL" id="CAKMRJ010002223">
    <property type="protein sequence ID" value="CAH1425655.1"/>
    <property type="molecule type" value="Genomic_DNA"/>
</dbReference>
<sequence length="92" mass="10661">MKPIRIAEKTIRNLKGISQNIEKLIQQNQIRQTPRVFFIFSLPQSINPRLFFTVITFAHNIVSTDRLKPQPDLTSENPIKSGVGLYLNILWD</sequence>
<accession>A0AAU9MUK4</accession>
<evidence type="ECO:0000313" key="1">
    <source>
        <dbReference type="EMBL" id="CAH1425655.1"/>
    </source>
</evidence>
<keyword evidence="2" id="KW-1185">Reference proteome</keyword>
<organism evidence="1 2">
    <name type="scientific">Lactuca virosa</name>
    <dbReference type="NCBI Taxonomy" id="75947"/>
    <lineage>
        <taxon>Eukaryota</taxon>
        <taxon>Viridiplantae</taxon>
        <taxon>Streptophyta</taxon>
        <taxon>Embryophyta</taxon>
        <taxon>Tracheophyta</taxon>
        <taxon>Spermatophyta</taxon>
        <taxon>Magnoliopsida</taxon>
        <taxon>eudicotyledons</taxon>
        <taxon>Gunneridae</taxon>
        <taxon>Pentapetalae</taxon>
        <taxon>asterids</taxon>
        <taxon>campanulids</taxon>
        <taxon>Asterales</taxon>
        <taxon>Asteraceae</taxon>
        <taxon>Cichorioideae</taxon>
        <taxon>Cichorieae</taxon>
        <taxon>Lactucinae</taxon>
        <taxon>Lactuca</taxon>
    </lineage>
</organism>
<comment type="caution">
    <text evidence="1">The sequence shown here is derived from an EMBL/GenBank/DDBJ whole genome shotgun (WGS) entry which is preliminary data.</text>
</comment>
<proteinExistence type="predicted"/>
<protein>
    <submittedName>
        <fullName evidence="1">Uncharacterized protein</fullName>
    </submittedName>
</protein>
<evidence type="ECO:0000313" key="2">
    <source>
        <dbReference type="Proteomes" id="UP001157418"/>
    </source>
</evidence>
<reference evidence="1 2" key="1">
    <citation type="submission" date="2022-01" db="EMBL/GenBank/DDBJ databases">
        <authorList>
            <person name="Xiong W."/>
            <person name="Schranz E."/>
        </authorList>
    </citation>
    <scope>NUCLEOTIDE SEQUENCE [LARGE SCALE GENOMIC DNA]</scope>
</reference>
<dbReference type="Proteomes" id="UP001157418">
    <property type="component" value="Unassembled WGS sequence"/>
</dbReference>
<dbReference type="AlphaFoldDB" id="A0AAU9MUK4"/>
<name>A0AAU9MUK4_9ASTR</name>